<dbReference type="Proteomes" id="UP000190460">
    <property type="component" value="Unassembled WGS sequence"/>
</dbReference>
<organism evidence="1 2">
    <name type="scientific">Thiothrix eikelboomii</name>
    <dbReference type="NCBI Taxonomy" id="92487"/>
    <lineage>
        <taxon>Bacteria</taxon>
        <taxon>Pseudomonadati</taxon>
        <taxon>Pseudomonadota</taxon>
        <taxon>Gammaproteobacteria</taxon>
        <taxon>Thiotrichales</taxon>
        <taxon>Thiotrichaceae</taxon>
        <taxon>Thiothrix</taxon>
    </lineage>
</organism>
<dbReference type="STRING" id="92487.SAMN02745130_03734"/>
<reference evidence="1 2" key="1">
    <citation type="submission" date="2017-02" db="EMBL/GenBank/DDBJ databases">
        <authorList>
            <person name="Peterson S.W."/>
        </authorList>
    </citation>
    <scope>NUCLEOTIDE SEQUENCE [LARGE SCALE GENOMIC DNA]</scope>
    <source>
        <strain evidence="1 2">ATCC 49788</strain>
    </source>
</reference>
<accession>A0A1T4Y0A8</accession>
<sequence length="272" mass="31119">MNTILRAALYQILKSLMRILYRKGVAFGEFTQLAKQAYVDVVEDELTSSGERATTTRIAVITGLTRKEVTQLRQAEITEVAPRFNRVLRVLNGWLHDANFLDREGQPAVLAFRGAEPSFEQLVQRYSGDMSSFAMLDEMKRVQLVDTVDEGAVRLLSATYIPDTDDEAQLQLLGSDVSLLVMTINHNLIVPSDERYYQRKVSYNNLPQEVLPAFRSFVRKDAHQLLLRFNQWLYQHDRDHSPEIQGTGRMQAGVGIYYFEQPMASKETSHED</sequence>
<evidence type="ECO:0000313" key="2">
    <source>
        <dbReference type="Proteomes" id="UP000190460"/>
    </source>
</evidence>
<gene>
    <name evidence="1" type="ORF">SAMN02745130_03734</name>
</gene>
<evidence type="ECO:0000313" key="1">
    <source>
        <dbReference type="EMBL" id="SKA95232.1"/>
    </source>
</evidence>
<dbReference type="EMBL" id="FUYB01000029">
    <property type="protein sequence ID" value="SKA95232.1"/>
    <property type="molecule type" value="Genomic_DNA"/>
</dbReference>
<dbReference type="OrthoDB" id="6356376at2"/>
<dbReference type="InterPro" id="IPR045445">
    <property type="entry name" value="DUF6502"/>
</dbReference>
<keyword evidence="2" id="KW-1185">Reference proteome</keyword>
<proteinExistence type="predicted"/>
<protein>
    <submittedName>
        <fullName evidence="1">Uncharacterized protein</fullName>
    </submittedName>
</protein>
<dbReference type="RefSeq" id="WP_078924165.1">
    <property type="nucleotide sequence ID" value="NZ_FUYB01000029.1"/>
</dbReference>
<dbReference type="Pfam" id="PF20112">
    <property type="entry name" value="DUF6502"/>
    <property type="match status" value="1"/>
</dbReference>
<name>A0A1T4Y0A8_9GAMM</name>
<dbReference type="AlphaFoldDB" id="A0A1T4Y0A8"/>